<protein>
    <submittedName>
        <fullName evidence="1">Uncharacterized protein</fullName>
    </submittedName>
</protein>
<evidence type="ECO:0000313" key="2">
    <source>
        <dbReference type="Proteomes" id="UP000000517"/>
    </source>
</evidence>
<dbReference type="AlphaFoldDB" id="D9SBW5"/>
<dbReference type="InterPro" id="IPR013785">
    <property type="entry name" value="Aldolase_TIM"/>
</dbReference>
<evidence type="ECO:0000313" key="1">
    <source>
        <dbReference type="EMBL" id="ADL25172.1"/>
    </source>
</evidence>
<dbReference type="EMBL" id="CP002158">
    <property type="protein sequence ID" value="ADL25172.1"/>
    <property type="molecule type" value="Genomic_DNA"/>
</dbReference>
<accession>D9SBW5</accession>
<proteinExistence type="predicted"/>
<reference evidence="2" key="1">
    <citation type="submission" date="2010-08" db="EMBL/GenBank/DDBJ databases">
        <title>Complete sequence of Fibrobacter succinogenes subsp. succinogenes S85.</title>
        <authorList>
            <person name="Durkin A.S."/>
            <person name="Nelson K.E."/>
            <person name="Morrison M."/>
            <person name="Forsberg C.W."/>
            <person name="Wilson D.B."/>
            <person name="Russell J.B."/>
            <person name="Cann I.K.O."/>
            <person name="Mackie R.I."/>
            <person name="White B.A."/>
        </authorList>
    </citation>
    <scope>NUCLEOTIDE SEQUENCE [LARGE SCALE GENOMIC DNA]</scope>
    <source>
        <strain evidence="2">ATCC 19169 / S85</strain>
    </source>
</reference>
<dbReference type="Gene3D" id="3.20.20.70">
    <property type="entry name" value="Aldolase class I"/>
    <property type="match status" value="1"/>
</dbReference>
<gene>
    <name evidence="1" type="ordered locus">FSU_2107</name>
</gene>
<dbReference type="STRING" id="59374.FSU_2107"/>
<dbReference type="Proteomes" id="UP000000517">
    <property type="component" value="Chromosome"/>
</dbReference>
<name>D9SBW5_FIBSS</name>
<organism evidence="1 2">
    <name type="scientific">Fibrobacter succinogenes (strain ATCC 19169 / S85)</name>
    <dbReference type="NCBI Taxonomy" id="59374"/>
    <lineage>
        <taxon>Bacteria</taxon>
        <taxon>Pseudomonadati</taxon>
        <taxon>Fibrobacterota</taxon>
        <taxon>Fibrobacteria</taxon>
        <taxon>Fibrobacterales</taxon>
        <taxon>Fibrobacteraceae</taxon>
        <taxon>Fibrobacter</taxon>
    </lineage>
</organism>
<dbReference type="SUPFAM" id="SSF51395">
    <property type="entry name" value="FMN-linked oxidoreductases"/>
    <property type="match status" value="1"/>
</dbReference>
<dbReference type="HOGENOM" id="CLU_459141_0_0_0"/>
<dbReference type="KEGG" id="fsc:FSU_2107"/>
<dbReference type="eggNOG" id="COG2070">
    <property type="taxonomic scope" value="Bacteria"/>
</dbReference>
<sequence length="614" mass="68416">MQTTNHFFYIVPIAIARFLRVMVHKIHIPVMGICYTADTPIRVAHLGITSVISLVDDGLLEEYRMAYAERLGLDLGSPQTTRIGRIRSYLDFVADEVERKFTRLCACRFDGGSDKDLYFLMLPLDSRLRVEYDGIFAKTGLARIAAEAALTEKMEPGEIQANIMVGLNHEEAAFDAVRGFAASKVSGALVLSAGVNLSVFEEIAKCKDFYRTGKRPPKKKIILKVSDYRSALIQGRYLAKKGLEVYEYRIESGVNCGGHAFFESKKLLLDVVREFVEKRKELFETTRTMIAKFAASCIAGDNNANASALSAANVPVQGILPPPLPARITAQGGLCAPEDIAQVLSLGIDGVGVGTPFLLVPQATSVDKETRRLLASAKPEDVCISHASPLGIPFVNLQTSTAARICEQKIQEYFAPESEKSGSSELKPGFPCRQHYLCQNIPGFDHPVCMASREYVMHRLAEIDELEQEDIESCKMQSHHDDEIHERSRESSAANACENSMAVIRKKYDKLRRVTLSRECICRFLGNAGREEIREKSPSLHYQPECVAVARGSQHARTREPVTICPNPDIGYFDREYTLLEMMQHLYGTGKRLTPKDKPSAFEIEERLLKNALL</sequence>